<organismHost>
    <name type="scientific">Pseudomonas aeruginosa</name>
    <dbReference type="NCBI Taxonomy" id="287"/>
</organismHost>
<dbReference type="Proteomes" id="UP000008388">
    <property type="component" value="Segment"/>
</dbReference>
<proteinExistence type="predicted"/>
<dbReference type="KEGG" id="vg:26643697"/>
<dbReference type="GeneID" id="26643697"/>
<dbReference type="RefSeq" id="YP_009217248.1">
    <property type="nucleotide sequence ID" value="NC_028999.1"/>
</dbReference>
<dbReference type="Gene3D" id="6.20.230.10">
    <property type="match status" value="1"/>
</dbReference>
<gene>
    <name evidence="1" type="primary">169</name>
</gene>
<sequence>MGILVANDGDVVVASIAARDEIAIKRPQMLVLVEDATADPVFGGGSVQYIWDHVALGWSPIWSSRKPNLTFVTEEKVITGGQVTADHVVKDNVVLSAIILDTDNTILSDAVPTVSGTAINLGTNTYDGKRLHYTYAYGSLTQLIENIWETKADLTYVNTNFASQQYVQDAIGAGNFLTAADLDGYATETWVTNQEYQTSTDVDSKITAALSGYATVAFVNGKGYQTASDVTTYVTSLGYQTSNQVDSKISAALNGYATQSYVTSRGYITDAANDGKKYIRTNQGWAELTVSFDTYSLLSSTSASGDYVVNATNQQSVALTATVTRNVSFTNGPANRTITTALIMVGAKAPNVTGSNVKWQANTALTDADMGATKTVIVAFWDGIDTWILTKGPYY</sequence>
<protein>
    <submittedName>
        <fullName evidence="1">Tail protein</fullName>
    </submittedName>
</protein>
<evidence type="ECO:0000313" key="1">
    <source>
        <dbReference type="EMBL" id="AEH03592.1"/>
    </source>
</evidence>
<dbReference type="EMBL" id="HQ630627">
    <property type="protein sequence ID" value="AEH03592.1"/>
    <property type="molecule type" value="Genomic_DNA"/>
</dbReference>
<accession>F8SK42</accession>
<keyword evidence="2" id="KW-1185">Reference proteome</keyword>
<reference evidence="1 2" key="1">
    <citation type="journal article" date="2011" name="Microbiology">
        <title>The Pseudomonas aeruginosa generalized transducing phage phiPA3 is a new member of the phiKZ-like group of 'jumbo' phages, and infects model laboratory strains and clinical isolates from cystic fibrosis patients.</title>
        <authorList>
            <person name="Monson R."/>
            <person name="Foulds I."/>
            <person name="Foweraker J."/>
            <person name="Welch M."/>
            <person name="Salmond G.P."/>
        </authorList>
    </citation>
    <scope>NUCLEOTIDE SEQUENCE [LARGE SCALE GENOMIC DNA]</scope>
</reference>
<name>F8SK42_BPPA3</name>
<evidence type="ECO:0000313" key="2">
    <source>
        <dbReference type="Proteomes" id="UP000008388"/>
    </source>
</evidence>
<organism evidence="1 2">
    <name type="scientific">Pseudomonas phage PhiPA3</name>
    <name type="common">Pseudomonas aeruginosa phage PhiPA3</name>
    <dbReference type="NCBI Taxonomy" id="998086"/>
    <lineage>
        <taxon>Viruses</taxon>
        <taxon>Duplodnaviria</taxon>
        <taxon>Heunggongvirae</taxon>
        <taxon>Uroviricota</taxon>
        <taxon>Caudoviricetes</taxon>
        <taxon>Chimalliviridae</taxon>
        <taxon>Miltoncavirus</taxon>
        <taxon>Miltoncavirus PhiPA3</taxon>
    </lineage>
</organism>